<keyword evidence="1" id="KW-0732">Signal</keyword>
<dbReference type="Proteomes" id="UP000033457">
    <property type="component" value="Chromosome"/>
</dbReference>
<evidence type="ECO:0000256" key="1">
    <source>
        <dbReference type="SAM" id="SignalP"/>
    </source>
</evidence>
<dbReference type="HOGENOM" id="CLU_086596_0_0_11"/>
<evidence type="ECO:0008006" key="4">
    <source>
        <dbReference type="Google" id="ProtNLM"/>
    </source>
</evidence>
<gene>
    <name evidence="2" type="ORF">UL82_00105</name>
</gene>
<dbReference type="RefSeq" id="WP_126363916.1">
    <property type="nucleotide sequence ID" value="NZ_CP011312.1"/>
</dbReference>
<accession>A0A0F6QYP3</accession>
<evidence type="ECO:0000313" key="3">
    <source>
        <dbReference type="Proteomes" id="UP000033457"/>
    </source>
</evidence>
<evidence type="ECO:0000313" key="2">
    <source>
        <dbReference type="EMBL" id="AKE40265.1"/>
    </source>
</evidence>
<protein>
    <recommendedName>
        <fullName evidence="4">Secreted protein</fullName>
    </recommendedName>
</protein>
<feature type="signal peptide" evidence="1">
    <location>
        <begin position="1"/>
        <end position="26"/>
    </location>
</feature>
<keyword evidence="3" id="KW-1185">Reference proteome</keyword>
<dbReference type="OrthoDB" id="4411655at2"/>
<reference evidence="2 3" key="1">
    <citation type="journal article" date="2015" name="Genome Announc.">
        <title>Complete Genome Sequence of Corynebacterium kutscheri DSM 20755, a Corynebacterial Type Strain with Remarkably Low G+C Content of Chromosomal DNA.</title>
        <authorList>
            <person name="Ruckert C."/>
            <person name="Albersmeier A."/>
            <person name="Winkler A."/>
            <person name="Tauch A."/>
        </authorList>
    </citation>
    <scope>NUCLEOTIDE SEQUENCE [LARGE SCALE GENOMIC DNA]</scope>
    <source>
        <strain evidence="2 3">DSM 20755</strain>
    </source>
</reference>
<feature type="chain" id="PRO_5043120091" description="Secreted protein" evidence="1">
    <location>
        <begin position="27"/>
        <end position="257"/>
    </location>
</feature>
<dbReference type="EMBL" id="CP011312">
    <property type="protein sequence ID" value="AKE40265.1"/>
    <property type="molecule type" value="Genomic_DNA"/>
</dbReference>
<organism evidence="2 3">
    <name type="scientific">Corynebacterium kutscheri</name>
    <dbReference type="NCBI Taxonomy" id="35755"/>
    <lineage>
        <taxon>Bacteria</taxon>
        <taxon>Bacillati</taxon>
        <taxon>Actinomycetota</taxon>
        <taxon>Actinomycetes</taxon>
        <taxon>Mycobacteriales</taxon>
        <taxon>Corynebacteriaceae</taxon>
        <taxon>Corynebacterium</taxon>
    </lineage>
</organism>
<dbReference type="AlphaFoldDB" id="A0A0F6QYP3"/>
<dbReference type="KEGG" id="cku:UL82_00105"/>
<dbReference type="STRING" id="35755.UL82_00105"/>
<sequence>MMFSLQSVYTKTIALVLTVGLSTSLAACGQAEPNRYHPHSRSDQVPELVKRNGSTTSSDMNMAESTTTIAQPEPITINGRQIQPTTPGAKLRFGKKAIIVTENLTDRFFAWSVTVNNGARVEPDALMVNETEDSEYIDHYQCTTYNMIFLGAFSFNDDDFLMVSGPEDKTHSAVPAPSFTSVTAMGEEADIVSGNIKSVCGIDEHDRIPALESDLHVGVTYRGALLSVVYQEITEEEMPAAIYYEYDDETLPPIQWR</sequence>
<proteinExistence type="predicted"/>
<name>A0A0F6QYP3_9CORY</name>